<dbReference type="RefSeq" id="WP_263228296.1">
    <property type="nucleotide sequence ID" value="NZ_CP106793.1"/>
</dbReference>
<accession>A0ABY6DUM1</accession>
<sequence>MRRNSRRRPTGARRATFAAVALILGGGGLVAANVYASATESGWGGSEQGGGDRVLAAGTVTIDCPDVGQKLTDVPGAAKPQVDTELATLDQQITEAYDRLASTRQAQADDTDYVQNSILGPLKDRRAAVIDRIKTDYQRAGGTAPGAIDGMAACTGMPADQAQPSAGGQSGDGGQQNNGGDAQNNGGQQSGNGQNNGGQQGNGGQAGTSGPVASDFVDIRTVQPNVVKPVQQAGGSTGSFETRCGVNENKNHNTDNVIVAPGVKNGAHHLHDYVGNQSNDAFATNDTFAAAQTSCRNQQDKSSYYWPVLRVQDGTQDFDQNADGGGKEGNVGRILVARQAEIRFTGSPTSKVAPMPRFLRIITGDAKAFTNGPKNANAHWSCTGFEDKVQLTDKYPICPQDSEVVRSFAFQSCWDGQNIDSANHRTHVAFADASGTCPNGFKAIPQLTMRLVYDVPQPVVENGQVRNAYAVDGFPEQLHKPITDHDDFINVMTDELMGQVVDCVNTGKRCGGDAGDQPQNTPSPSADAPSGGDAGSGSTTAPGGGTGSAPAATPGGGAGNGSGTPGPQSAQPSTAAPVTTAPTAGAGGAGGGATPEVSASPSAAAAARSPSREAPRKGTTPARPRVLPRPHPPSGRRSPPLRPPSPPRPPPLPPRPRRGPRLSRFRVAGWRRPVRTCGRPRPERSW</sequence>
<evidence type="ECO:0000256" key="1">
    <source>
        <dbReference type="SAM" id="MobiDB-lite"/>
    </source>
</evidence>
<name>A0ABY6DUM1_9ACTN</name>
<evidence type="ECO:0000313" key="4">
    <source>
        <dbReference type="Proteomes" id="UP001061298"/>
    </source>
</evidence>
<dbReference type="InterPro" id="IPR018535">
    <property type="entry name" value="DUF1996"/>
</dbReference>
<feature type="compositionally biased region" description="Low complexity" evidence="1">
    <location>
        <begin position="178"/>
        <end position="187"/>
    </location>
</feature>
<dbReference type="EMBL" id="CP106793">
    <property type="protein sequence ID" value="UXY18070.1"/>
    <property type="molecule type" value="Genomic_DNA"/>
</dbReference>
<feature type="domain" description="DUF1996" evidence="2">
    <location>
        <begin position="258"/>
        <end position="490"/>
    </location>
</feature>
<dbReference type="Proteomes" id="UP001061298">
    <property type="component" value="Chromosome"/>
</dbReference>
<feature type="compositionally biased region" description="Gly residues" evidence="1">
    <location>
        <begin position="554"/>
        <end position="564"/>
    </location>
</feature>
<dbReference type="PANTHER" id="PTHR43662">
    <property type="match status" value="1"/>
</dbReference>
<reference evidence="3" key="1">
    <citation type="submission" date="2022-10" db="EMBL/GenBank/DDBJ databases">
        <authorList>
            <person name="Mo P."/>
        </authorList>
    </citation>
    <scope>NUCLEOTIDE SEQUENCE</scope>
    <source>
        <strain evidence="3">HUAS 13-4</strain>
    </source>
</reference>
<gene>
    <name evidence="3" type="ORF">N8I84_04535</name>
</gene>
<feature type="region of interest" description="Disordered" evidence="1">
    <location>
        <begin position="152"/>
        <end position="212"/>
    </location>
</feature>
<feature type="compositionally biased region" description="Basic residues" evidence="1">
    <location>
        <begin position="655"/>
        <end position="664"/>
    </location>
</feature>
<feature type="compositionally biased region" description="Low complexity" evidence="1">
    <location>
        <begin position="594"/>
        <end position="609"/>
    </location>
</feature>
<feature type="compositionally biased region" description="Low complexity" evidence="1">
    <location>
        <begin position="574"/>
        <end position="584"/>
    </location>
</feature>
<evidence type="ECO:0000259" key="2">
    <source>
        <dbReference type="Pfam" id="PF09362"/>
    </source>
</evidence>
<feature type="region of interest" description="Disordered" evidence="1">
    <location>
        <begin position="511"/>
        <end position="686"/>
    </location>
</feature>
<keyword evidence="4" id="KW-1185">Reference proteome</keyword>
<organism evidence="3 4">
    <name type="scientific">Streptomyces cynarae</name>
    <dbReference type="NCBI Taxonomy" id="2981134"/>
    <lineage>
        <taxon>Bacteria</taxon>
        <taxon>Bacillati</taxon>
        <taxon>Actinomycetota</taxon>
        <taxon>Actinomycetes</taxon>
        <taxon>Kitasatosporales</taxon>
        <taxon>Streptomycetaceae</taxon>
        <taxon>Streptomyces</taxon>
    </lineage>
</organism>
<feature type="compositionally biased region" description="Pro residues" evidence="1">
    <location>
        <begin position="640"/>
        <end position="654"/>
    </location>
</feature>
<proteinExistence type="predicted"/>
<dbReference type="PANTHER" id="PTHR43662:SF3">
    <property type="entry name" value="DOMAIN PROTEIN, PUTATIVE (AFU_ORTHOLOGUE AFUA_6G11970)-RELATED"/>
    <property type="match status" value="1"/>
</dbReference>
<evidence type="ECO:0000313" key="3">
    <source>
        <dbReference type="EMBL" id="UXY18070.1"/>
    </source>
</evidence>
<feature type="compositionally biased region" description="Gly residues" evidence="1">
    <location>
        <begin position="168"/>
        <end position="177"/>
    </location>
</feature>
<protein>
    <submittedName>
        <fullName evidence="3">DUF1996 domain-containing protein</fullName>
    </submittedName>
</protein>
<dbReference type="Pfam" id="PF09362">
    <property type="entry name" value="DUF1996"/>
    <property type="match status" value="1"/>
</dbReference>
<feature type="compositionally biased region" description="Gly residues" evidence="1">
    <location>
        <begin position="188"/>
        <end position="207"/>
    </location>
</feature>
<feature type="compositionally biased region" description="Low complexity" evidence="1">
    <location>
        <begin position="522"/>
        <end position="541"/>
    </location>
</feature>